<keyword evidence="2" id="KW-1185">Reference proteome</keyword>
<dbReference type="Proteomes" id="UP001144978">
    <property type="component" value="Unassembled WGS sequence"/>
</dbReference>
<comment type="caution">
    <text evidence="1">The sequence shown here is derived from an EMBL/GenBank/DDBJ whole genome shotgun (WGS) entry which is preliminary data.</text>
</comment>
<reference evidence="1" key="1">
    <citation type="submission" date="2022-08" db="EMBL/GenBank/DDBJ databases">
        <title>Genome Sequence of Pycnoporus sanguineus.</title>
        <authorList>
            <person name="Buettner E."/>
        </authorList>
    </citation>
    <scope>NUCLEOTIDE SEQUENCE</scope>
    <source>
        <strain evidence="1">CG-C14</strain>
    </source>
</reference>
<dbReference type="EMBL" id="JANSHE010001862">
    <property type="protein sequence ID" value="KAJ3000310.1"/>
    <property type="molecule type" value="Genomic_DNA"/>
</dbReference>
<sequence>MFTDQDYYLDAPFDTSSDAPFLSADSDLGFYASSDWSSSLELPLLDSLPSFSDALTVAKDTSTHAVYPHANNELRLA</sequence>
<evidence type="ECO:0000313" key="1">
    <source>
        <dbReference type="EMBL" id="KAJ3000310.1"/>
    </source>
</evidence>
<name>A0ACC1PS87_9APHY</name>
<organism evidence="1 2">
    <name type="scientific">Trametes sanguinea</name>
    <dbReference type="NCBI Taxonomy" id="158606"/>
    <lineage>
        <taxon>Eukaryota</taxon>
        <taxon>Fungi</taxon>
        <taxon>Dikarya</taxon>
        <taxon>Basidiomycota</taxon>
        <taxon>Agaricomycotina</taxon>
        <taxon>Agaricomycetes</taxon>
        <taxon>Polyporales</taxon>
        <taxon>Polyporaceae</taxon>
        <taxon>Trametes</taxon>
    </lineage>
</organism>
<accession>A0ACC1PS87</accession>
<gene>
    <name evidence="1" type="ORF">NUW54_g6801</name>
</gene>
<protein>
    <submittedName>
        <fullName evidence="1">Uncharacterized protein</fullName>
    </submittedName>
</protein>
<evidence type="ECO:0000313" key="2">
    <source>
        <dbReference type="Proteomes" id="UP001144978"/>
    </source>
</evidence>
<proteinExistence type="predicted"/>